<feature type="transmembrane region" description="Helical" evidence="1">
    <location>
        <begin position="137"/>
        <end position="163"/>
    </location>
</feature>
<evidence type="ECO:0000313" key="2">
    <source>
        <dbReference type="EMBL" id="QSG04582.1"/>
    </source>
</evidence>
<dbReference type="InterPro" id="IPR046157">
    <property type="entry name" value="DUF6159"/>
</dbReference>
<organism evidence="2 3">
    <name type="scientific">Halapricum desulfuricans</name>
    <dbReference type="NCBI Taxonomy" id="2841257"/>
    <lineage>
        <taxon>Archaea</taxon>
        <taxon>Methanobacteriati</taxon>
        <taxon>Methanobacteriota</taxon>
        <taxon>Stenosarchaea group</taxon>
        <taxon>Halobacteria</taxon>
        <taxon>Halobacteriales</taxon>
        <taxon>Haloarculaceae</taxon>
        <taxon>Halapricum</taxon>
    </lineage>
</organism>
<keyword evidence="1" id="KW-1133">Transmembrane helix</keyword>
<feature type="transmembrane region" description="Helical" evidence="1">
    <location>
        <begin position="63"/>
        <end position="88"/>
    </location>
</feature>
<accession>A0A897MVH4</accession>
<keyword evidence="1" id="KW-0472">Membrane</keyword>
<gene>
    <name evidence="2" type="ORF">HSR121_0224</name>
</gene>
<dbReference type="AlphaFoldDB" id="A0A897MVH4"/>
<sequence length="284" mass="29773">MFGVFRRLKIGFGMARRSGRVLRAHPNLLILPLLGGIAGIAFVATLFGALYAGGVYDSGGAMLYVALFVIYLVETFVASFFAAALVAATRSVFHGDEPTVAGAMRQAWDHKWPLLVWSVIAAVVGVIIQAIESQDNIVAEVLAGLFAVAWSVMTYFVVPVIVFEDTSVTGMFSESARTFKDTWGESIGAMGAINLVTFALVLVGALLGVVTFFVVPSGIGVAAAIVVGLSGIVLGLLIGKSLTGIAKTALYVYATEQTAPEFFEDMDFSGLGGDRGSSSVGGRI</sequence>
<keyword evidence="1" id="KW-0812">Transmembrane</keyword>
<dbReference type="Proteomes" id="UP000663525">
    <property type="component" value="Chromosome"/>
</dbReference>
<reference evidence="2" key="1">
    <citation type="submission" date="2020-11" db="EMBL/GenBank/DDBJ databases">
        <title>Carbohydrate-dependent, anaerobic sulfur respiration: A novel catabolism in halophilic archaea.</title>
        <authorList>
            <person name="Sorokin D.Y."/>
            <person name="Messina E."/>
            <person name="Smedile F."/>
            <person name="La Cono V."/>
            <person name="Hallsworth J.E."/>
            <person name="Yakimov M.M."/>
        </authorList>
    </citation>
    <scope>NUCLEOTIDE SEQUENCE</scope>
    <source>
        <strain evidence="2">HSR12-1</strain>
    </source>
</reference>
<feature type="transmembrane region" description="Helical" evidence="1">
    <location>
        <begin position="28"/>
        <end position="51"/>
    </location>
</feature>
<dbReference type="RefSeq" id="WP_229114040.1">
    <property type="nucleotide sequence ID" value="NZ_CP064787.1"/>
</dbReference>
<dbReference type="EMBL" id="CP064787">
    <property type="protein sequence ID" value="QSG04582.1"/>
    <property type="molecule type" value="Genomic_DNA"/>
</dbReference>
<dbReference type="Pfam" id="PF19656">
    <property type="entry name" value="DUF6159"/>
    <property type="match status" value="1"/>
</dbReference>
<feature type="transmembrane region" description="Helical" evidence="1">
    <location>
        <begin position="114"/>
        <end position="131"/>
    </location>
</feature>
<evidence type="ECO:0000313" key="3">
    <source>
        <dbReference type="Proteomes" id="UP000663525"/>
    </source>
</evidence>
<name>A0A897MVH4_9EURY</name>
<feature type="transmembrane region" description="Helical" evidence="1">
    <location>
        <begin position="187"/>
        <end position="213"/>
    </location>
</feature>
<protein>
    <submittedName>
        <fullName evidence="2">Putative membrane protein</fullName>
    </submittedName>
</protein>
<evidence type="ECO:0000256" key="1">
    <source>
        <dbReference type="SAM" id="Phobius"/>
    </source>
</evidence>
<feature type="transmembrane region" description="Helical" evidence="1">
    <location>
        <begin position="219"/>
        <end position="238"/>
    </location>
</feature>
<proteinExistence type="predicted"/>
<dbReference type="GeneID" id="68853882"/>